<dbReference type="Pfam" id="PF00270">
    <property type="entry name" value="DEAD"/>
    <property type="match status" value="1"/>
</dbReference>
<dbReference type="SUPFAM" id="SSF52540">
    <property type="entry name" value="P-loop containing nucleoside triphosphate hydrolases"/>
    <property type="match status" value="4"/>
</dbReference>
<dbReference type="PROSITE" id="PS51194">
    <property type="entry name" value="HELICASE_CTER"/>
    <property type="match status" value="1"/>
</dbReference>
<comment type="caution">
    <text evidence="16">The sequence shown here is derived from an EMBL/GenBank/DDBJ whole genome shotgun (WGS) entry which is preliminary data.</text>
</comment>
<evidence type="ECO:0000256" key="2">
    <source>
        <dbReference type="ARBA" id="ARBA00022490"/>
    </source>
</evidence>
<evidence type="ECO:0000313" key="16">
    <source>
        <dbReference type="EMBL" id="KGR88108.1"/>
    </source>
</evidence>
<dbReference type="InterPro" id="IPR011545">
    <property type="entry name" value="DEAD/DEAH_box_helicase_dom"/>
</dbReference>
<evidence type="ECO:0000256" key="1">
    <source>
        <dbReference type="ARBA" id="ARBA00004496"/>
    </source>
</evidence>
<evidence type="ECO:0000313" key="17">
    <source>
        <dbReference type="Proteomes" id="UP000030595"/>
    </source>
</evidence>
<evidence type="ECO:0000256" key="12">
    <source>
        <dbReference type="ARBA" id="ARBA00070128"/>
    </source>
</evidence>
<dbReference type="Pfam" id="PF03461">
    <property type="entry name" value="TRCF"/>
    <property type="match status" value="1"/>
</dbReference>
<keyword evidence="7 13" id="KW-0067">ATP-binding</keyword>
<dbReference type="GO" id="GO:0005737">
    <property type="term" value="C:cytoplasm"/>
    <property type="evidence" value="ECO:0007669"/>
    <property type="project" value="UniProtKB-SubCell"/>
</dbReference>
<evidence type="ECO:0000256" key="11">
    <source>
        <dbReference type="ARBA" id="ARBA00061399"/>
    </source>
</evidence>
<keyword evidence="9 13" id="KW-0234">DNA repair</keyword>
<evidence type="ECO:0000256" key="3">
    <source>
        <dbReference type="ARBA" id="ARBA00022741"/>
    </source>
</evidence>
<dbReference type="InterPro" id="IPR001650">
    <property type="entry name" value="Helicase_C-like"/>
</dbReference>
<dbReference type="InterPro" id="IPR047112">
    <property type="entry name" value="RecG/Mfd"/>
</dbReference>
<accession>A0A0A3IYY2</accession>
<evidence type="ECO:0000256" key="9">
    <source>
        <dbReference type="ARBA" id="ARBA00023204"/>
    </source>
</evidence>
<gene>
    <name evidence="13" type="primary">mfd</name>
    <name evidence="16" type="ORF">CD30_18515</name>
</gene>
<dbReference type="AlphaFoldDB" id="A0A0A3IYY2"/>
<comment type="subcellular location">
    <subcellularLocation>
        <location evidence="1 13">Cytoplasm</location>
    </subcellularLocation>
</comment>
<dbReference type="Pfam" id="PF00271">
    <property type="entry name" value="Helicase_C"/>
    <property type="match status" value="1"/>
</dbReference>
<evidence type="ECO:0000256" key="8">
    <source>
        <dbReference type="ARBA" id="ARBA00023125"/>
    </source>
</evidence>
<protein>
    <recommendedName>
        <fullName evidence="12 13">Transcription-repair-coupling factor</fullName>
        <shortName evidence="13">TRCF</shortName>
        <ecNumber evidence="13">3.6.4.-</ecNumber>
    </recommendedName>
</protein>
<name>A0A0A3IYY2_9BACL</name>
<dbReference type="InterPro" id="IPR036101">
    <property type="entry name" value="CarD-like/TRCF_RID_sf"/>
</dbReference>
<dbReference type="Gene3D" id="2.40.10.170">
    <property type="match status" value="1"/>
</dbReference>
<keyword evidence="17" id="KW-1185">Reference proteome</keyword>
<evidence type="ECO:0000256" key="13">
    <source>
        <dbReference type="HAMAP-Rule" id="MF_00969"/>
    </source>
</evidence>
<keyword evidence="6" id="KW-0347">Helicase</keyword>
<dbReference type="PANTHER" id="PTHR47964">
    <property type="entry name" value="ATP-DEPENDENT DNA HELICASE HOMOLOG RECG, CHLOROPLASTIC"/>
    <property type="match status" value="1"/>
</dbReference>
<dbReference type="Gene3D" id="3.30.2060.10">
    <property type="entry name" value="Penicillin-binding protein 1b domain"/>
    <property type="match status" value="1"/>
</dbReference>
<dbReference type="Gene3D" id="3.90.1150.50">
    <property type="entry name" value="Transcription-repair-coupling factor, D7 domain"/>
    <property type="match status" value="1"/>
</dbReference>
<dbReference type="eggNOG" id="COG1197">
    <property type="taxonomic scope" value="Bacteria"/>
</dbReference>
<dbReference type="GO" id="GO:0016787">
    <property type="term" value="F:hydrolase activity"/>
    <property type="evidence" value="ECO:0007669"/>
    <property type="project" value="UniProtKB-KW"/>
</dbReference>
<dbReference type="GO" id="GO:0006355">
    <property type="term" value="P:regulation of DNA-templated transcription"/>
    <property type="evidence" value="ECO:0007669"/>
    <property type="project" value="UniProtKB-UniRule"/>
</dbReference>
<proteinExistence type="inferred from homology"/>
<keyword evidence="8 13" id="KW-0238">DNA-binding</keyword>
<dbReference type="SMART" id="SM00490">
    <property type="entry name" value="HELICc"/>
    <property type="match status" value="1"/>
</dbReference>
<dbReference type="InterPro" id="IPR037235">
    <property type="entry name" value="TRCF-like_C_D7"/>
</dbReference>
<dbReference type="GO" id="GO:0003684">
    <property type="term" value="F:damaged DNA binding"/>
    <property type="evidence" value="ECO:0007669"/>
    <property type="project" value="InterPro"/>
</dbReference>
<dbReference type="GO" id="GO:0000716">
    <property type="term" value="P:transcription-coupled nucleotide-excision repair, DNA damage recognition"/>
    <property type="evidence" value="ECO:0007669"/>
    <property type="project" value="UniProtKB-UniRule"/>
</dbReference>
<dbReference type="RefSeq" id="WP_036180063.1">
    <property type="nucleotide sequence ID" value="NZ_AVCZ01000065.1"/>
</dbReference>
<dbReference type="InterPro" id="IPR027417">
    <property type="entry name" value="P-loop_NTPase"/>
</dbReference>
<keyword evidence="4 13" id="KW-0227">DNA damage</keyword>
<evidence type="ECO:0000259" key="14">
    <source>
        <dbReference type="PROSITE" id="PS51192"/>
    </source>
</evidence>
<evidence type="ECO:0000256" key="7">
    <source>
        <dbReference type="ARBA" id="ARBA00022840"/>
    </source>
</evidence>
<evidence type="ECO:0000259" key="15">
    <source>
        <dbReference type="PROSITE" id="PS51194"/>
    </source>
</evidence>
<evidence type="ECO:0000256" key="4">
    <source>
        <dbReference type="ARBA" id="ARBA00022763"/>
    </source>
</evidence>
<dbReference type="HAMAP" id="MF_00969">
    <property type="entry name" value="TRCF"/>
    <property type="match status" value="1"/>
</dbReference>
<dbReference type="Pfam" id="PF17757">
    <property type="entry name" value="UvrB_inter"/>
    <property type="match status" value="1"/>
</dbReference>
<comment type="function">
    <text evidence="13">Couples transcription and DNA repair by recognizing RNA polymerase (RNAP) stalled at DNA lesions. Mediates ATP-dependent release of RNAP and its truncated transcript from the DNA, and recruitment of nucleotide excision repair machinery to the damaged site.</text>
</comment>
<reference evidence="16 17" key="1">
    <citation type="submission" date="2014-02" db="EMBL/GenBank/DDBJ databases">
        <title>Draft genome sequence of Lysinibacillus massiliensis CCUG 49529.</title>
        <authorList>
            <person name="Zhang F."/>
            <person name="Wang G."/>
            <person name="Zhang L."/>
        </authorList>
    </citation>
    <scope>NUCLEOTIDE SEQUENCE [LARGE SCALE GENOMIC DNA]</scope>
    <source>
        <strain evidence="16 17">CCUG 49529</strain>
    </source>
</reference>
<evidence type="ECO:0000256" key="10">
    <source>
        <dbReference type="ARBA" id="ARBA00061104"/>
    </source>
</evidence>
<comment type="similarity">
    <text evidence="11 13">In the C-terminal section; belongs to the helicase family. RecG subfamily.</text>
</comment>
<dbReference type="EMBL" id="JPVQ01000065">
    <property type="protein sequence ID" value="KGR88108.1"/>
    <property type="molecule type" value="Genomic_DNA"/>
</dbReference>
<dbReference type="EC" id="3.6.4.-" evidence="13"/>
<sequence>MDVLFQLFSQDKHINGLIQQINDKAYDSQLITGLTGTARPVFIQTLFKELKKPIYVLSPNLLQAQKLVEDLTSLVGEELVHYYPAEEFIAADSTISSPELRAERIATLGHMVENHVGIYVIPIAGMRKMMTPKEQWKNSFLETAVGEEFEIEEWLSKLVSMGYTRNQMVTTPGEFALRGGILDVYPPYAASPIRIELFDTEVDSIREFSADDQRSIQKLNTVQILPATDLLLNSNQRIALAERLEKALASSLKKIKKQEIKETLYQNIQFDMELLRQDSIPNHITKYGSLLYENPTFLGDYFSNDGIVMFDELGRIQEVMDAWEKEEEGWFIELLEDGKIVHDVKPSFSFKEIIAMIHHQKIYFALFTRTFAGIKFSKTTNFSCKPMQQFHGQIALLQNEIERWKSERFTVLFVGDGEERLKKIQSTLEDYNIDSVIGNPKEEGIYLIDGSLSSGFELPLQRLAIVTDDELFKQQTKRKKSRPQKMSNAERIKSYTEIKPGDYVVHVHHGIGKYIGIETLEVNGTHKDYLHIRYRADDKLYVPVDQIDLIQKYVASEGKEPKLHKLGGAEWKKTKAKVSSAVKDIADDLIKLYAKREAEKGYAFSPDTDEQRSFEESFQYEETEDQLRTIIEVKRDMERERPMDRLVCGDVGYGKTEVAIRAAFKAIMDGKQVAFLVPTTILAQQHYESIQERFEEYAINVGLLSRFRTKKQQAETLKGLKEGTVDIVIGTHRILSKDVVFHDLGLLIVDEEQRFGVTHKEKIKQLKTNVDVLTLTATPIPRTLHMSMVGVRDLSVIETPPQNRFPVQTYVMEFSAALVREAIEREMARGGQTFYLYNRVEDMSRKVEEIQMLVPEARVGYAHGKMTESQLESIILNFLDGEYDVLVTTTIIETGVDMPNVNTLIVHDADRMGLSQLYQLRGRVGRSNRIAYAYFMYQRDKVLTDVAEQRLQAIKEFTELGSGFKIAMRDLSIRGAGNLLGAQQHGFIDSVGFDLYSQMLEEAIQERRGEKQEEKADVEIILHTDAYIPDTYIPDGYQKIQMYKRIKSMDRIDDYSEIMDELLDRFGNLPMETEKLLRIARMKVWATEAGVTAIKEKQNIISIYLSEEGTAKVDGSKIVSDSMEFNRAVGFTMDGQKLIVSIDEKKCGKHVPFDVLEKMVETIAKSKKKLVES</sequence>
<dbReference type="SMART" id="SM00982">
    <property type="entry name" value="TRCF"/>
    <property type="match status" value="1"/>
</dbReference>
<evidence type="ECO:0000256" key="5">
    <source>
        <dbReference type="ARBA" id="ARBA00022801"/>
    </source>
</evidence>
<dbReference type="NCBIfam" id="TIGR00580">
    <property type="entry name" value="mfd"/>
    <property type="match status" value="1"/>
</dbReference>
<dbReference type="Proteomes" id="UP000030595">
    <property type="component" value="Unassembled WGS sequence"/>
</dbReference>
<keyword evidence="2 13" id="KW-0963">Cytoplasm</keyword>
<dbReference type="SMART" id="SM01058">
    <property type="entry name" value="CarD_TRCF"/>
    <property type="match status" value="1"/>
</dbReference>
<dbReference type="PANTHER" id="PTHR47964:SF1">
    <property type="entry name" value="ATP-DEPENDENT DNA HELICASE HOMOLOG RECG, CHLOROPLASTIC"/>
    <property type="match status" value="1"/>
</dbReference>
<feature type="domain" description="Helicase C-terminal" evidence="15">
    <location>
        <begin position="818"/>
        <end position="972"/>
    </location>
</feature>
<dbReference type="InterPro" id="IPR014001">
    <property type="entry name" value="Helicase_ATP-bd"/>
</dbReference>
<evidence type="ECO:0000256" key="6">
    <source>
        <dbReference type="ARBA" id="ARBA00022806"/>
    </source>
</evidence>
<keyword evidence="5 13" id="KW-0378">Hydrolase</keyword>
<keyword evidence="3 13" id="KW-0547">Nucleotide-binding</keyword>
<dbReference type="Pfam" id="PF02559">
    <property type="entry name" value="CarD_TRCF_RID"/>
    <property type="match status" value="1"/>
</dbReference>
<dbReference type="OrthoDB" id="9804325at2"/>
<dbReference type="GO" id="GO:0003678">
    <property type="term" value="F:DNA helicase activity"/>
    <property type="evidence" value="ECO:0007669"/>
    <property type="project" value="TreeGrafter"/>
</dbReference>
<dbReference type="SMART" id="SM00487">
    <property type="entry name" value="DEXDc"/>
    <property type="match status" value="1"/>
</dbReference>
<dbReference type="InterPro" id="IPR003711">
    <property type="entry name" value="CarD-like/TRCF_RID"/>
</dbReference>
<dbReference type="InterPro" id="IPR004576">
    <property type="entry name" value="Mfd"/>
</dbReference>
<feature type="domain" description="Helicase ATP-binding" evidence="14">
    <location>
        <begin position="636"/>
        <end position="797"/>
    </location>
</feature>
<organism evidence="16 17">
    <name type="scientific">Ureibacillus massiliensis 4400831 = CIP 108448 = CCUG 49529</name>
    <dbReference type="NCBI Taxonomy" id="1211035"/>
    <lineage>
        <taxon>Bacteria</taxon>
        <taxon>Bacillati</taxon>
        <taxon>Bacillota</taxon>
        <taxon>Bacilli</taxon>
        <taxon>Bacillales</taxon>
        <taxon>Caryophanaceae</taxon>
        <taxon>Ureibacillus</taxon>
    </lineage>
</organism>
<comment type="similarity">
    <text evidence="10 13">In the N-terminal section; belongs to the UvrB family.</text>
</comment>
<dbReference type="FunFam" id="3.40.50.300:FF:000546">
    <property type="entry name" value="Transcription-repair-coupling factor"/>
    <property type="match status" value="1"/>
</dbReference>
<dbReference type="GO" id="GO:0005524">
    <property type="term" value="F:ATP binding"/>
    <property type="evidence" value="ECO:0007669"/>
    <property type="project" value="UniProtKB-UniRule"/>
</dbReference>
<dbReference type="SUPFAM" id="SSF143517">
    <property type="entry name" value="TRCF domain-like"/>
    <property type="match status" value="1"/>
</dbReference>
<dbReference type="Gene3D" id="3.40.50.11180">
    <property type="match status" value="1"/>
</dbReference>
<dbReference type="PROSITE" id="PS51192">
    <property type="entry name" value="HELICASE_ATP_BIND_1"/>
    <property type="match status" value="1"/>
</dbReference>
<dbReference type="InterPro" id="IPR041471">
    <property type="entry name" value="UvrB_inter"/>
</dbReference>
<dbReference type="InterPro" id="IPR005118">
    <property type="entry name" value="TRCF_C"/>
</dbReference>
<dbReference type="SUPFAM" id="SSF141259">
    <property type="entry name" value="CarD-like"/>
    <property type="match status" value="1"/>
</dbReference>
<dbReference type="CDD" id="cd17991">
    <property type="entry name" value="DEXHc_TRCF"/>
    <property type="match status" value="1"/>
</dbReference>
<dbReference type="Gene3D" id="3.40.50.300">
    <property type="entry name" value="P-loop containing nucleotide triphosphate hydrolases"/>
    <property type="match status" value="2"/>
</dbReference>